<dbReference type="GeneID" id="85365764"/>
<feature type="region of interest" description="Disordered" evidence="1">
    <location>
        <begin position="457"/>
        <end position="488"/>
    </location>
</feature>
<sequence>MSAPFSRLQLAAALLEYDNDPTNPDAPYRSAHESALFAHLRRNVRPSAVAAQRRSTNQMGVSLPSEGASGGGGGRESVLSGRRSRGSTFALRNPFGADDYYEEEDEQEEEHEHVQEEAQEMDLTSWGLEAFISKEKASKDKGKGKETNPYPLSSVSSHVPHETSPTTGFAPRPRPTRSMSVGDFDRLIPPEDIRRKSIASPLDLADLDASLSAPFQRHRAASFALDNDFQVPSTSQNIPFPSKSIRSPSPPPEEDHRTNSTPSLKEESGLRGRTASNGSMTSRFLEDDNPFALQPPSRSSKFDPKAAAHARTTSNVSMGSQMLLENDGASVMTKRTGQHRYSTTIDLLRPKVLVMPSPLQPLSSDPQTEPDPIRDGFHLSTDGPPLPPGARSARDRKASSVFLDAVPIASNSFTPNPRMNLSTSQMIFRNTLKVDGVRDPTYVDIDKDLPRATEEGQQVFLDPPPDDTTPGIPAEDAYPPGRPAGKLYGKSLIDDLESRKAVMRQKQRVFKGDDRPSMMARGPVKRSSTLIDPATLSGDRPPTQRKSSYLSDRSRPESMGPKPLLSFEGEKTPQGLPPVKLNPNAKMPNARTVFGVDTLWEREMAKLKQIEAQEKLEAEEQERREAITTDKKKKKKGKDKEVSTPYEQSEVSDTRSPLPPPSPIISTSPPVLPVVSPAIHGPPPVVDDDSDSEASDNGVQRPAAKKEVQGWYEDSSEEDGPLRITGVGPRYRRSQASSAGKPAPSQFAKPAPDSDSEDDLPLSTTINRAAARLTHLKPDSDSEEENKPLSVLLRKSQSVNSLLPKIDFDRAQPTGGDEEDDDKPLGLRASRVAPSSVGHSSVPGGGDDDDRPLAFHPEQQRRTQYQMMAQQQQQQQQMLMQAQQMHNSMFFNPPMMGSQFFGPPMGPPMNPMMMQPPMQIPSPPPMQDPTKFGRVDRWRRDVAVEGE</sequence>
<organism evidence="2 3">
    <name type="scientific">Armillaria tabescens</name>
    <name type="common">Ringless honey mushroom</name>
    <name type="synonym">Agaricus tabescens</name>
    <dbReference type="NCBI Taxonomy" id="1929756"/>
    <lineage>
        <taxon>Eukaryota</taxon>
        <taxon>Fungi</taxon>
        <taxon>Dikarya</taxon>
        <taxon>Basidiomycota</taxon>
        <taxon>Agaricomycotina</taxon>
        <taxon>Agaricomycetes</taxon>
        <taxon>Agaricomycetidae</taxon>
        <taxon>Agaricales</taxon>
        <taxon>Marasmiineae</taxon>
        <taxon>Physalacriaceae</taxon>
        <taxon>Desarmillaria</taxon>
    </lineage>
</organism>
<feature type="region of interest" description="Disordered" evidence="1">
    <location>
        <begin position="904"/>
        <end position="947"/>
    </location>
</feature>
<dbReference type="EMBL" id="JAUEPS010000002">
    <property type="protein sequence ID" value="KAK0468338.1"/>
    <property type="molecule type" value="Genomic_DNA"/>
</dbReference>
<feature type="compositionally biased region" description="Low complexity" evidence="1">
    <location>
        <begin position="664"/>
        <end position="677"/>
    </location>
</feature>
<feature type="region of interest" description="Disordered" evidence="1">
    <location>
        <begin position="615"/>
        <end position="855"/>
    </location>
</feature>
<feature type="region of interest" description="Disordered" evidence="1">
    <location>
        <begin position="358"/>
        <end position="397"/>
    </location>
</feature>
<accession>A0AA39NMW6</accession>
<feature type="compositionally biased region" description="Basic and acidic residues" evidence="1">
    <location>
        <begin position="134"/>
        <end position="146"/>
    </location>
</feature>
<feature type="compositionally biased region" description="Polar residues" evidence="1">
    <location>
        <begin position="150"/>
        <end position="167"/>
    </location>
</feature>
<feature type="compositionally biased region" description="Basic and acidic residues" evidence="1">
    <location>
        <begin position="253"/>
        <end position="270"/>
    </location>
</feature>
<reference evidence="2" key="1">
    <citation type="submission" date="2023-06" db="EMBL/GenBank/DDBJ databases">
        <authorList>
            <consortium name="Lawrence Berkeley National Laboratory"/>
            <person name="Ahrendt S."/>
            <person name="Sahu N."/>
            <person name="Indic B."/>
            <person name="Wong-Bajracharya J."/>
            <person name="Merenyi Z."/>
            <person name="Ke H.-M."/>
            <person name="Monk M."/>
            <person name="Kocsube S."/>
            <person name="Drula E."/>
            <person name="Lipzen A."/>
            <person name="Balint B."/>
            <person name="Henrissat B."/>
            <person name="Andreopoulos B."/>
            <person name="Martin F.M."/>
            <person name="Harder C.B."/>
            <person name="Rigling D."/>
            <person name="Ford K.L."/>
            <person name="Foster G.D."/>
            <person name="Pangilinan J."/>
            <person name="Papanicolaou A."/>
            <person name="Barry K."/>
            <person name="LaButti K."/>
            <person name="Viragh M."/>
            <person name="Koriabine M."/>
            <person name="Yan M."/>
            <person name="Riley R."/>
            <person name="Champramary S."/>
            <person name="Plett K.L."/>
            <person name="Tsai I.J."/>
            <person name="Slot J."/>
            <person name="Sipos G."/>
            <person name="Plett J."/>
            <person name="Nagy L.G."/>
            <person name="Grigoriev I.V."/>
        </authorList>
    </citation>
    <scope>NUCLEOTIDE SEQUENCE</scope>
    <source>
        <strain evidence="2">CCBAS 213</strain>
    </source>
</reference>
<keyword evidence="3" id="KW-1185">Reference proteome</keyword>
<feature type="region of interest" description="Disordered" evidence="1">
    <location>
        <begin position="503"/>
        <end position="587"/>
    </location>
</feature>
<protein>
    <submittedName>
        <fullName evidence="2">Uncharacterized protein</fullName>
    </submittedName>
</protein>
<feature type="compositionally biased region" description="Basic and acidic residues" evidence="1">
    <location>
        <begin position="615"/>
        <end position="630"/>
    </location>
</feature>
<feature type="compositionally biased region" description="Basic and acidic residues" evidence="1">
    <location>
        <begin position="931"/>
        <end position="947"/>
    </location>
</feature>
<evidence type="ECO:0000313" key="2">
    <source>
        <dbReference type="EMBL" id="KAK0468338.1"/>
    </source>
</evidence>
<dbReference type="RefSeq" id="XP_060338613.1">
    <property type="nucleotide sequence ID" value="XM_060482216.1"/>
</dbReference>
<feature type="compositionally biased region" description="Acidic residues" evidence="1">
    <location>
        <begin position="99"/>
        <end position="109"/>
    </location>
</feature>
<dbReference type="AlphaFoldDB" id="A0AA39NMW6"/>
<evidence type="ECO:0000313" key="3">
    <source>
        <dbReference type="Proteomes" id="UP001175211"/>
    </source>
</evidence>
<feature type="compositionally biased region" description="Low complexity" evidence="1">
    <location>
        <begin position="358"/>
        <end position="367"/>
    </location>
</feature>
<name>A0AA39NMW6_ARMTA</name>
<comment type="caution">
    <text evidence="2">The sequence shown here is derived from an EMBL/GenBank/DDBJ whole genome shotgun (WGS) entry which is preliminary data.</text>
</comment>
<feature type="region of interest" description="Disordered" evidence="1">
    <location>
        <begin position="134"/>
        <end position="189"/>
    </location>
</feature>
<evidence type="ECO:0000256" key="1">
    <source>
        <dbReference type="SAM" id="MobiDB-lite"/>
    </source>
</evidence>
<feature type="compositionally biased region" description="Polar residues" evidence="1">
    <location>
        <begin position="645"/>
        <end position="655"/>
    </location>
</feature>
<feature type="region of interest" description="Disordered" evidence="1">
    <location>
        <begin position="46"/>
        <end position="121"/>
    </location>
</feature>
<proteinExistence type="predicted"/>
<dbReference type="Proteomes" id="UP001175211">
    <property type="component" value="Unassembled WGS sequence"/>
</dbReference>
<feature type="compositionally biased region" description="Pro residues" evidence="1">
    <location>
        <begin position="918"/>
        <end position="927"/>
    </location>
</feature>
<gene>
    <name evidence="2" type="ORF">EV420DRAFT_459455</name>
</gene>
<feature type="region of interest" description="Disordered" evidence="1">
    <location>
        <begin position="228"/>
        <end position="314"/>
    </location>
</feature>